<organism evidence="4 5">
    <name type="scientific">Candidatus Gemmiger avistercoris</name>
    <dbReference type="NCBI Taxonomy" id="2838606"/>
    <lineage>
        <taxon>Bacteria</taxon>
        <taxon>Bacillati</taxon>
        <taxon>Bacillota</taxon>
        <taxon>Clostridia</taxon>
        <taxon>Eubacteriales</taxon>
        <taxon>Gemmiger</taxon>
    </lineage>
</organism>
<reference evidence="4" key="1">
    <citation type="journal article" date="2021" name="PeerJ">
        <title>Extensive microbial diversity within the chicken gut microbiome revealed by metagenomics and culture.</title>
        <authorList>
            <person name="Gilroy R."/>
            <person name="Ravi A."/>
            <person name="Getino M."/>
            <person name="Pursley I."/>
            <person name="Horton D.L."/>
            <person name="Alikhan N.F."/>
            <person name="Baker D."/>
            <person name="Gharbi K."/>
            <person name="Hall N."/>
            <person name="Watson M."/>
            <person name="Adriaenssens E.M."/>
            <person name="Foster-Nyarko E."/>
            <person name="Jarju S."/>
            <person name="Secka A."/>
            <person name="Antonio M."/>
            <person name="Oren A."/>
            <person name="Chaudhuri R.R."/>
            <person name="La Ragione R."/>
            <person name="Hildebrand F."/>
            <person name="Pallen M.J."/>
        </authorList>
    </citation>
    <scope>NUCLEOTIDE SEQUENCE</scope>
    <source>
        <strain evidence="4">CHK188-11489</strain>
    </source>
</reference>
<accession>A0A9D2FK32</accession>
<name>A0A9D2FK32_9FIRM</name>
<evidence type="ECO:0000256" key="1">
    <source>
        <dbReference type="ARBA" id="ARBA00007435"/>
    </source>
</evidence>
<dbReference type="Pfam" id="PF13420">
    <property type="entry name" value="Acetyltransf_4"/>
    <property type="match status" value="1"/>
</dbReference>
<dbReference type="InterPro" id="IPR035901">
    <property type="entry name" value="GIY-YIG_endonuc_sf"/>
</dbReference>
<reference evidence="4" key="2">
    <citation type="submission" date="2021-04" db="EMBL/GenBank/DDBJ databases">
        <authorList>
            <person name="Gilroy R."/>
        </authorList>
    </citation>
    <scope>NUCLEOTIDE SEQUENCE</scope>
    <source>
        <strain evidence="4">CHK188-11489</strain>
    </source>
</reference>
<evidence type="ECO:0000259" key="2">
    <source>
        <dbReference type="PROSITE" id="PS50164"/>
    </source>
</evidence>
<gene>
    <name evidence="4" type="ORF">H9724_03615</name>
</gene>
<dbReference type="CDD" id="cd04301">
    <property type="entry name" value="NAT_SF"/>
    <property type="match status" value="1"/>
</dbReference>
<evidence type="ECO:0000313" key="5">
    <source>
        <dbReference type="Proteomes" id="UP000824105"/>
    </source>
</evidence>
<keyword evidence="4" id="KW-0808">Transferase</keyword>
<comment type="similarity">
    <text evidence="1">Belongs to the UPF0213 family.</text>
</comment>
<dbReference type="SUPFAM" id="SSF82771">
    <property type="entry name" value="GIY-YIG endonuclease"/>
    <property type="match status" value="1"/>
</dbReference>
<comment type="caution">
    <text evidence="4">The sequence shown here is derived from an EMBL/GenBank/DDBJ whole genome shotgun (WGS) entry which is preliminary data.</text>
</comment>
<dbReference type="PROSITE" id="PS51186">
    <property type="entry name" value="GNAT"/>
    <property type="match status" value="1"/>
</dbReference>
<dbReference type="Gene3D" id="3.40.630.30">
    <property type="match status" value="1"/>
</dbReference>
<feature type="domain" description="GIY-YIG" evidence="2">
    <location>
        <begin position="21"/>
        <end position="99"/>
    </location>
</feature>
<dbReference type="EC" id="2.3.1.-" evidence="4"/>
<dbReference type="PANTHER" id="PTHR34477:SF1">
    <property type="entry name" value="UPF0213 PROTEIN YHBQ"/>
    <property type="match status" value="1"/>
</dbReference>
<dbReference type="EMBL" id="DXBF01000031">
    <property type="protein sequence ID" value="HIZ61840.1"/>
    <property type="molecule type" value="Genomic_DNA"/>
</dbReference>
<dbReference type="InterPro" id="IPR016181">
    <property type="entry name" value="Acyl_CoA_acyltransferase"/>
</dbReference>
<dbReference type="AlphaFoldDB" id="A0A9D2FK32"/>
<dbReference type="Proteomes" id="UP000824105">
    <property type="component" value="Unassembled WGS sequence"/>
</dbReference>
<evidence type="ECO:0000259" key="3">
    <source>
        <dbReference type="PROSITE" id="PS51186"/>
    </source>
</evidence>
<protein>
    <submittedName>
        <fullName evidence="4">GNAT family N-acetyltransferase</fullName>
        <ecNumber evidence="4">2.3.1.-</ecNumber>
    </submittedName>
</protein>
<dbReference type="InterPro" id="IPR000305">
    <property type="entry name" value="GIY-YIG_endonuc"/>
</dbReference>
<dbReference type="InterPro" id="IPR000182">
    <property type="entry name" value="GNAT_dom"/>
</dbReference>
<keyword evidence="4" id="KW-0012">Acyltransferase</keyword>
<dbReference type="PANTHER" id="PTHR34477">
    <property type="entry name" value="UPF0213 PROTEIN YHBQ"/>
    <property type="match status" value="1"/>
</dbReference>
<feature type="domain" description="N-acetyltransferase" evidence="3">
    <location>
        <begin position="110"/>
        <end position="276"/>
    </location>
</feature>
<dbReference type="InterPro" id="IPR050190">
    <property type="entry name" value="UPF0213_domain"/>
</dbReference>
<dbReference type="Gene3D" id="3.40.1440.10">
    <property type="entry name" value="GIY-YIG endonuclease"/>
    <property type="match status" value="1"/>
</dbReference>
<dbReference type="CDD" id="cd10456">
    <property type="entry name" value="GIY-YIG_UPF0213"/>
    <property type="match status" value="1"/>
</dbReference>
<dbReference type="SUPFAM" id="SSF55729">
    <property type="entry name" value="Acyl-CoA N-acyltransferases (Nat)"/>
    <property type="match status" value="1"/>
</dbReference>
<dbReference type="PROSITE" id="PS50164">
    <property type="entry name" value="GIY_YIG"/>
    <property type="match status" value="1"/>
</dbReference>
<evidence type="ECO:0000313" key="4">
    <source>
        <dbReference type="EMBL" id="HIZ61840.1"/>
    </source>
</evidence>
<dbReference type="Pfam" id="PF01541">
    <property type="entry name" value="GIY-YIG"/>
    <property type="match status" value="1"/>
</dbReference>
<proteinExistence type="inferred from homology"/>
<dbReference type="GO" id="GO:0016747">
    <property type="term" value="F:acyltransferase activity, transferring groups other than amino-acyl groups"/>
    <property type="evidence" value="ECO:0007669"/>
    <property type="project" value="InterPro"/>
</dbReference>
<sequence>MSAGQYGPAASLAADRRPADPAAWAYLLRCADGSLYAGWTNDLARRLRAHRSGQGGAKYTRSHGGAAVRLAYAERCAGKSEALRREAALKRLSKSEKEQLAAGWAARSALTLRMATPEDAPAVTELYNWYVTHGTQTFQYEPSTVEEYRQNIAGVLRAAPFLVACTAEGTLAGFACAHPWHTRRAFAWDVETTVYCDPGCVGQGVGRRLYTALLELLRRQGYMNAFALITRPNPQSEAFHRALGFTRYGVEKNSGYKFGRWLDLGYWALPLNPPADPPAPVRLRLEAEEAAQVLRRDAPAAEQRIL</sequence>